<gene>
    <name evidence="1" type="ORF">ERS137966_02633</name>
</gene>
<name>A0ABM9SVC5_YERAL</name>
<evidence type="ECO:0000313" key="2">
    <source>
        <dbReference type="Proteomes" id="UP000038647"/>
    </source>
</evidence>
<proteinExistence type="predicted"/>
<organism evidence="1 2">
    <name type="scientific">Yersinia aldovae</name>
    <dbReference type="NCBI Taxonomy" id="29483"/>
    <lineage>
        <taxon>Bacteria</taxon>
        <taxon>Pseudomonadati</taxon>
        <taxon>Pseudomonadota</taxon>
        <taxon>Gammaproteobacteria</taxon>
        <taxon>Enterobacterales</taxon>
        <taxon>Yersiniaceae</taxon>
        <taxon>Yersinia</taxon>
    </lineage>
</organism>
<evidence type="ECO:0008006" key="3">
    <source>
        <dbReference type="Google" id="ProtNLM"/>
    </source>
</evidence>
<comment type="caution">
    <text evidence="1">The sequence shown here is derived from an EMBL/GenBank/DDBJ whole genome shotgun (WGS) entry which is preliminary data.</text>
</comment>
<sequence length="181" mass="20589">MNLPPKIYNQDLIPPTWLSSQPPSYPVQDFPPILRNVIRALHDNTQIPVQLISNVVLAAASLACQPLVEVIWPHTNMPEQCSLYLLTVAESGEGKTTINKQVMKPFYDFASEMKLAYEAKLSDYKREYKIWKIRQQALDGNLRQPNGYFTPPPIILPNQRFNIVQSRESTIVRPGTVVLSD</sequence>
<dbReference type="InterPro" id="IPR025048">
    <property type="entry name" value="DUF3987"/>
</dbReference>
<keyword evidence="2" id="KW-1185">Reference proteome</keyword>
<dbReference type="RefSeq" id="WP_049604040.1">
    <property type="nucleotide sequence ID" value="NZ_CQCP01000022.1"/>
</dbReference>
<evidence type="ECO:0000313" key="1">
    <source>
        <dbReference type="EMBL" id="CNL23150.1"/>
    </source>
</evidence>
<protein>
    <recommendedName>
        <fullName evidence="3">DUF3987 domain-containing protein</fullName>
    </recommendedName>
</protein>
<reference evidence="1 2" key="1">
    <citation type="submission" date="2015-03" db="EMBL/GenBank/DDBJ databases">
        <authorList>
            <consortium name="Pathogen Informatics"/>
            <person name="Murphy D."/>
        </authorList>
    </citation>
    <scope>NUCLEOTIDE SEQUENCE [LARGE SCALE GENOMIC DNA]</scope>
    <source>
        <strain evidence="1 2">IP08791</strain>
    </source>
</reference>
<dbReference type="Pfam" id="PF13148">
    <property type="entry name" value="DUF3987"/>
    <property type="match status" value="1"/>
</dbReference>
<dbReference type="Proteomes" id="UP000038647">
    <property type="component" value="Unassembled WGS sequence"/>
</dbReference>
<accession>A0ABM9SVC5</accession>
<dbReference type="EMBL" id="CQEH01000011">
    <property type="protein sequence ID" value="CNL23150.1"/>
    <property type="molecule type" value="Genomic_DNA"/>
</dbReference>